<evidence type="ECO:0000313" key="2">
    <source>
        <dbReference type="EMBL" id="KAK1377520.1"/>
    </source>
</evidence>
<feature type="chain" id="PRO_5042051973" description="Thionin-like protein" evidence="1">
    <location>
        <begin position="25"/>
        <end position="106"/>
    </location>
</feature>
<dbReference type="EMBL" id="JAUIZM010000006">
    <property type="protein sequence ID" value="KAK1377520.1"/>
    <property type="molecule type" value="Genomic_DNA"/>
</dbReference>
<reference evidence="2" key="1">
    <citation type="submission" date="2023-02" db="EMBL/GenBank/DDBJ databases">
        <title>Genome of toxic invasive species Heracleum sosnowskyi carries increased number of genes despite the absence of recent whole-genome duplications.</title>
        <authorList>
            <person name="Schelkunov M."/>
            <person name="Shtratnikova V."/>
            <person name="Makarenko M."/>
            <person name="Klepikova A."/>
            <person name="Omelchenko D."/>
            <person name="Novikova G."/>
            <person name="Obukhova E."/>
            <person name="Bogdanov V."/>
            <person name="Penin A."/>
            <person name="Logacheva M."/>
        </authorList>
    </citation>
    <scope>NUCLEOTIDE SEQUENCE</scope>
    <source>
        <strain evidence="2">Hsosn_3</strain>
        <tissue evidence="2">Leaf</tissue>
    </source>
</reference>
<evidence type="ECO:0000256" key="1">
    <source>
        <dbReference type="SAM" id="SignalP"/>
    </source>
</evidence>
<keyword evidence="3" id="KW-1185">Reference proteome</keyword>
<organism evidence="2 3">
    <name type="scientific">Heracleum sosnowskyi</name>
    <dbReference type="NCBI Taxonomy" id="360622"/>
    <lineage>
        <taxon>Eukaryota</taxon>
        <taxon>Viridiplantae</taxon>
        <taxon>Streptophyta</taxon>
        <taxon>Embryophyta</taxon>
        <taxon>Tracheophyta</taxon>
        <taxon>Spermatophyta</taxon>
        <taxon>Magnoliopsida</taxon>
        <taxon>eudicotyledons</taxon>
        <taxon>Gunneridae</taxon>
        <taxon>Pentapetalae</taxon>
        <taxon>asterids</taxon>
        <taxon>campanulids</taxon>
        <taxon>Apiales</taxon>
        <taxon>Apiaceae</taxon>
        <taxon>Apioideae</taxon>
        <taxon>apioid superclade</taxon>
        <taxon>Tordylieae</taxon>
        <taxon>Tordyliinae</taxon>
        <taxon>Heracleum</taxon>
    </lineage>
</organism>
<comment type="caution">
    <text evidence="2">The sequence shown here is derived from an EMBL/GenBank/DDBJ whole genome shotgun (WGS) entry which is preliminary data.</text>
</comment>
<evidence type="ECO:0000313" key="3">
    <source>
        <dbReference type="Proteomes" id="UP001237642"/>
    </source>
</evidence>
<proteinExistence type="predicted"/>
<evidence type="ECO:0008006" key="4">
    <source>
        <dbReference type="Google" id="ProtNLM"/>
    </source>
</evidence>
<name>A0AAD8MIR1_9APIA</name>
<protein>
    <recommendedName>
        <fullName evidence="4">Thionin-like protein</fullName>
    </recommendedName>
</protein>
<dbReference type="AlphaFoldDB" id="A0AAD8MIR1"/>
<dbReference type="Proteomes" id="UP001237642">
    <property type="component" value="Unassembled WGS sequence"/>
</dbReference>
<gene>
    <name evidence="2" type="ORF">POM88_024264</name>
</gene>
<reference evidence="2" key="2">
    <citation type="submission" date="2023-05" db="EMBL/GenBank/DDBJ databases">
        <authorList>
            <person name="Schelkunov M.I."/>
        </authorList>
    </citation>
    <scope>NUCLEOTIDE SEQUENCE</scope>
    <source>
        <strain evidence="2">Hsosn_3</strain>
        <tissue evidence="2">Leaf</tissue>
    </source>
</reference>
<sequence>MVEINVKLVILLVATALIMITGNATVSRKFEHYNPTCLKKCDSECRSKANPRECYDYCIVNCFPPVSNVISSNCKINCEESTCSRFASDVNKLERCKAFCTQNCNA</sequence>
<keyword evidence="1" id="KW-0732">Signal</keyword>
<accession>A0AAD8MIR1</accession>
<feature type="signal peptide" evidence="1">
    <location>
        <begin position="1"/>
        <end position="24"/>
    </location>
</feature>